<evidence type="ECO:0000256" key="5">
    <source>
        <dbReference type="SAM" id="MobiDB-lite"/>
    </source>
</evidence>
<keyword evidence="3" id="KW-1133">Transmembrane helix</keyword>
<feature type="compositionally biased region" description="Polar residues" evidence="5">
    <location>
        <begin position="479"/>
        <end position="488"/>
    </location>
</feature>
<evidence type="ECO:0000256" key="4">
    <source>
        <dbReference type="ARBA" id="ARBA00023136"/>
    </source>
</evidence>
<keyword evidence="7" id="KW-1185">Reference proteome</keyword>
<keyword evidence="2" id="KW-0812">Transmembrane</keyword>
<dbReference type="GO" id="GO:0016020">
    <property type="term" value="C:membrane"/>
    <property type="evidence" value="ECO:0007669"/>
    <property type="project" value="UniProtKB-SubCell"/>
</dbReference>
<dbReference type="AlphaFoldDB" id="A0ABD6EIX1"/>
<evidence type="ECO:0000313" key="7">
    <source>
        <dbReference type="Proteomes" id="UP001608902"/>
    </source>
</evidence>
<evidence type="ECO:0000256" key="3">
    <source>
        <dbReference type="ARBA" id="ARBA00022989"/>
    </source>
</evidence>
<accession>A0ABD6EIX1</accession>
<protein>
    <submittedName>
        <fullName evidence="6">Uncharacterized protein</fullName>
    </submittedName>
</protein>
<keyword evidence="4" id="KW-0472">Membrane</keyword>
<organism evidence="6 7">
    <name type="scientific">Gnathostoma spinigerum</name>
    <dbReference type="NCBI Taxonomy" id="75299"/>
    <lineage>
        <taxon>Eukaryota</taxon>
        <taxon>Metazoa</taxon>
        <taxon>Ecdysozoa</taxon>
        <taxon>Nematoda</taxon>
        <taxon>Chromadorea</taxon>
        <taxon>Rhabditida</taxon>
        <taxon>Spirurina</taxon>
        <taxon>Gnathostomatomorpha</taxon>
        <taxon>Gnathostomatoidea</taxon>
        <taxon>Gnathostomatidae</taxon>
        <taxon>Gnathostoma</taxon>
    </lineage>
</organism>
<dbReference type="InterPro" id="IPR007941">
    <property type="entry name" value="DUF726"/>
</dbReference>
<evidence type="ECO:0000256" key="2">
    <source>
        <dbReference type="ARBA" id="ARBA00022692"/>
    </source>
</evidence>
<evidence type="ECO:0000256" key="1">
    <source>
        <dbReference type="ARBA" id="ARBA00004141"/>
    </source>
</evidence>
<dbReference type="PANTHER" id="PTHR17920">
    <property type="entry name" value="TRANSMEMBRANE AND COILED-COIL DOMAIN-CONTAINING PROTEIN 4 TMCO4"/>
    <property type="match status" value="1"/>
</dbReference>
<dbReference type="EMBL" id="JBGFUD010002847">
    <property type="protein sequence ID" value="MFH4978084.1"/>
    <property type="molecule type" value="Genomic_DNA"/>
</dbReference>
<dbReference type="PANTHER" id="PTHR17920:SF3">
    <property type="entry name" value="TRANSMEMBRANE AND COILED-COIL DOMAIN-CONTAINING PROTEIN 4"/>
    <property type="match status" value="1"/>
</dbReference>
<gene>
    <name evidence="6" type="ORF">AB6A40_004793</name>
</gene>
<proteinExistence type="predicted"/>
<sequence>MNLSFPCRSKSADSFVGCSSHKSNSTNSSDRLAVTLSQVSDATKFAFADLVASILRTEFSDPELCDSEFREKTYDLVLSTFSFPKKTNDSLRFHLSGEGCTNDVCSLVSLIKDSCKSQNGHLTVLLGSLLQSFVATGNYDSRYRLLLRHLCAFVGFSWNCFEELEDRLTEAILSENYIEPELTSGLAAPLIAAGAGMIIGAGSAAGIATTAGAAVLGTTFGIAGAGLTGFKMHKRVGAIEEFSVEMLSEGSSLHTVLTVSGWIDSTEENAFRTHWRHLWMAQEQYTLRYESQYLNELGHAMEYFVSMAVSAAVLQTLRETVLAGIVEDVILLGAPVTASSKQWKQLSRVVGGRIVNGYCESDWLLRFLYRTMSAQFTIAGTGPVHAEGTQKIINFNLSNIVKGHLDYAQKLTQILEAVGVRVTPQSDESSNDLSHFVSVDNLTCDSHRLQKSGEDVELSKNYNGAGEDLSHEKIPKFSLDSQAESRCTNNSPSSDEDSGGSPRKCNK</sequence>
<reference evidence="6 7" key="1">
    <citation type="submission" date="2024-08" db="EMBL/GenBank/DDBJ databases">
        <title>Gnathostoma spinigerum genome.</title>
        <authorList>
            <person name="Gonzalez-Bertolin B."/>
            <person name="Monzon S."/>
            <person name="Zaballos A."/>
            <person name="Jimenez P."/>
            <person name="Dekumyoy P."/>
            <person name="Varona S."/>
            <person name="Cuesta I."/>
            <person name="Sumanam S."/>
            <person name="Adisakwattana P."/>
            <person name="Gasser R.B."/>
            <person name="Hernandez-Gonzalez A."/>
            <person name="Young N.D."/>
            <person name="Perteguer M.J."/>
        </authorList>
    </citation>
    <scope>NUCLEOTIDE SEQUENCE [LARGE SCALE GENOMIC DNA]</scope>
    <source>
        <strain evidence="6">AL3</strain>
        <tissue evidence="6">Liver</tissue>
    </source>
</reference>
<name>A0ABD6EIX1_9BILA</name>
<comment type="caution">
    <text evidence="6">The sequence shown here is derived from an EMBL/GenBank/DDBJ whole genome shotgun (WGS) entry which is preliminary data.</text>
</comment>
<dbReference type="Proteomes" id="UP001608902">
    <property type="component" value="Unassembled WGS sequence"/>
</dbReference>
<comment type="subcellular location">
    <subcellularLocation>
        <location evidence="1">Membrane</location>
        <topology evidence="1">Multi-pass membrane protein</topology>
    </subcellularLocation>
</comment>
<dbReference type="Pfam" id="PF05277">
    <property type="entry name" value="DUF726"/>
    <property type="match status" value="1"/>
</dbReference>
<evidence type="ECO:0000313" key="6">
    <source>
        <dbReference type="EMBL" id="MFH4978084.1"/>
    </source>
</evidence>
<feature type="region of interest" description="Disordered" evidence="5">
    <location>
        <begin position="459"/>
        <end position="507"/>
    </location>
</feature>